<sequence length="378" mass="42832">MENNNFIENMHKAGTPLNNQQGTIGFIPLYSTMILAIGLMNHVMVIPPLIAEAQRDAWISVLVMIVPFLLWTFILYCIMKQTSQQPIIPWFQQRFGTIVGVAIRLFFLVYLFFISVLTLKDTVLWTHVSYLPRTPQLVLSISMLLLCFYGARYGLQAIAITSGFLLPFVIIFGDFVMSSNLPVKDYSLLTPIFEQGMTPALRGSLYVGGGLAELILLLLFQQHLKCKVRLWSLWVMLLFLMVLVLGPATGAIAEFGPYEAAALRYPAFEEWRLVKVGKYIQHVDFLSIYQWLSGAFVRISIALYLMLELLSTGTNKKSKLYILVSLSAINVVVVALPISDMQYLIFLKQIYLPGSLWAVTAMLLIMFTMVLFSKKVQR</sequence>
<evidence type="ECO:0000256" key="7">
    <source>
        <dbReference type="ARBA" id="ARBA00023136"/>
    </source>
</evidence>
<proteinExistence type="inferred from homology"/>
<feature type="transmembrane region" description="Helical" evidence="8">
    <location>
        <begin position="319"/>
        <end position="338"/>
    </location>
</feature>
<keyword evidence="10" id="KW-1185">Reference proteome</keyword>
<evidence type="ECO:0000256" key="5">
    <source>
        <dbReference type="ARBA" id="ARBA00022692"/>
    </source>
</evidence>
<feature type="transmembrane region" description="Helical" evidence="8">
    <location>
        <begin position="203"/>
        <end position="220"/>
    </location>
</feature>
<dbReference type="NCBIfam" id="TIGR00912">
    <property type="entry name" value="2A0309"/>
    <property type="match status" value="1"/>
</dbReference>
<protein>
    <submittedName>
        <fullName evidence="9">Uncharacterized protein</fullName>
    </submittedName>
</protein>
<dbReference type="EMBL" id="CAJVCE010000003">
    <property type="protein sequence ID" value="CAG7627728.1"/>
    <property type="molecule type" value="Genomic_DNA"/>
</dbReference>
<keyword evidence="5 8" id="KW-0812">Transmembrane</keyword>
<feature type="transmembrane region" description="Helical" evidence="8">
    <location>
        <begin position="137"/>
        <end position="155"/>
    </location>
</feature>
<organism evidence="9 10">
    <name type="scientific">Paenibacillus allorhizosphaerae</name>
    <dbReference type="NCBI Taxonomy" id="2849866"/>
    <lineage>
        <taxon>Bacteria</taxon>
        <taxon>Bacillati</taxon>
        <taxon>Bacillota</taxon>
        <taxon>Bacilli</taxon>
        <taxon>Bacillales</taxon>
        <taxon>Paenibacillaceae</taxon>
        <taxon>Paenibacillus</taxon>
    </lineage>
</organism>
<feature type="transmembrane region" description="Helical" evidence="8">
    <location>
        <begin position="164"/>
        <end position="183"/>
    </location>
</feature>
<evidence type="ECO:0000256" key="1">
    <source>
        <dbReference type="ARBA" id="ARBA00004141"/>
    </source>
</evidence>
<keyword evidence="7 8" id="KW-0472">Membrane</keyword>
<evidence type="ECO:0000256" key="4">
    <source>
        <dbReference type="ARBA" id="ARBA00022544"/>
    </source>
</evidence>
<feature type="transmembrane region" description="Helical" evidence="8">
    <location>
        <begin position="98"/>
        <end position="117"/>
    </location>
</feature>
<dbReference type="Pfam" id="PF03845">
    <property type="entry name" value="Spore_permease"/>
    <property type="match status" value="1"/>
</dbReference>
<comment type="similarity">
    <text evidence="2">Belongs to the amino acid-polyamine-organocation (APC) superfamily. Spore germination protein (SGP) (TC 2.A.3.9) family.</text>
</comment>
<evidence type="ECO:0000313" key="10">
    <source>
        <dbReference type="Proteomes" id="UP000730618"/>
    </source>
</evidence>
<dbReference type="PANTHER" id="PTHR34975">
    <property type="entry name" value="SPORE GERMINATION PROTEIN A2"/>
    <property type="match status" value="1"/>
</dbReference>
<evidence type="ECO:0000256" key="6">
    <source>
        <dbReference type="ARBA" id="ARBA00022989"/>
    </source>
</evidence>
<evidence type="ECO:0000313" key="9">
    <source>
        <dbReference type="EMBL" id="CAG7627728.1"/>
    </source>
</evidence>
<dbReference type="PANTHER" id="PTHR34975:SF2">
    <property type="entry name" value="SPORE GERMINATION PROTEIN A2"/>
    <property type="match status" value="1"/>
</dbReference>
<dbReference type="InterPro" id="IPR004761">
    <property type="entry name" value="Spore_GerAB"/>
</dbReference>
<reference evidence="9 10" key="1">
    <citation type="submission" date="2021-06" db="EMBL/GenBank/DDBJ databases">
        <authorList>
            <person name="Criscuolo A."/>
        </authorList>
    </citation>
    <scope>NUCLEOTIDE SEQUENCE [LARGE SCALE GENOMIC DNA]</scope>
    <source>
        <strain evidence="10">CIP 111802</strain>
    </source>
</reference>
<feature type="transmembrane region" description="Helical" evidence="8">
    <location>
        <begin position="350"/>
        <end position="372"/>
    </location>
</feature>
<feature type="transmembrane region" description="Helical" evidence="8">
    <location>
        <begin position="57"/>
        <end position="78"/>
    </location>
</feature>
<keyword evidence="3" id="KW-0813">Transport</keyword>
<gene>
    <name evidence="9" type="ORF">PAECIP111802_01383</name>
</gene>
<feature type="transmembrane region" description="Helical" evidence="8">
    <location>
        <begin position="29"/>
        <end position="51"/>
    </location>
</feature>
<keyword evidence="6 8" id="KW-1133">Transmembrane helix</keyword>
<evidence type="ECO:0000256" key="3">
    <source>
        <dbReference type="ARBA" id="ARBA00022448"/>
    </source>
</evidence>
<dbReference type="Proteomes" id="UP000730618">
    <property type="component" value="Unassembled WGS sequence"/>
</dbReference>
<evidence type="ECO:0000256" key="8">
    <source>
        <dbReference type="SAM" id="Phobius"/>
    </source>
</evidence>
<keyword evidence="4" id="KW-0309">Germination</keyword>
<comment type="caution">
    <text evidence="9">The sequence shown here is derived from an EMBL/GenBank/DDBJ whole genome shotgun (WGS) entry which is preliminary data.</text>
</comment>
<name>A0ABN7THL4_9BACL</name>
<comment type="subcellular location">
    <subcellularLocation>
        <location evidence="1">Membrane</location>
        <topology evidence="1">Multi-pass membrane protein</topology>
    </subcellularLocation>
</comment>
<feature type="transmembrane region" description="Helical" evidence="8">
    <location>
        <begin position="288"/>
        <end position="307"/>
    </location>
</feature>
<evidence type="ECO:0000256" key="2">
    <source>
        <dbReference type="ARBA" id="ARBA00007998"/>
    </source>
</evidence>
<feature type="transmembrane region" description="Helical" evidence="8">
    <location>
        <begin position="232"/>
        <end position="253"/>
    </location>
</feature>
<accession>A0ABN7THL4</accession>